<dbReference type="Pfam" id="PF01168">
    <property type="entry name" value="Ala_racemase_N"/>
    <property type="match status" value="1"/>
</dbReference>
<dbReference type="OrthoDB" id="10264196at2759"/>
<evidence type="ECO:0000256" key="1">
    <source>
        <dbReference type="ARBA" id="ARBA00022898"/>
    </source>
</evidence>
<keyword evidence="1 2" id="KW-0663">Pyridoxal phosphate</keyword>
<dbReference type="GO" id="GO:0030170">
    <property type="term" value="F:pyridoxal phosphate binding"/>
    <property type="evidence" value="ECO:0007669"/>
    <property type="project" value="UniProtKB-UniRule"/>
</dbReference>
<comment type="function">
    <text evidence="2">Pyridoxal 5'-phosphate (PLP)-binding protein, which may be involved in intracellular homeostatic regulation of pyridoxal 5'-phosphate (PLP), the active form of vitamin B6.</text>
</comment>
<dbReference type="AlphaFoldDB" id="A0A0J9XKF1"/>
<dbReference type="HAMAP" id="MF_02087">
    <property type="entry name" value="PLP_homeostasis"/>
    <property type="match status" value="1"/>
</dbReference>
<evidence type="ECO:0000256" key="3">
    <source>
        <dbReference type="PIRSR" id="PIRSR004848-1"/>
    </source>
</evidence>
<name>A0A0J9XKF1_GEOCN</name>
<evidence type="ECO:0000313" key="6">
    <source>
        <dbReference type="EMBL" id="CDO57882.1"/>
    </source>
</evidence>
<comment type="similarity">
    <text evidence="2 4">Belongs to the pyridoxal phosphate-binding protein YggS/PROSC family.</text>
</comment>
<protein>
    <recommendedName>
        <fullName evidence="2">Pyridoxal phosphate homeostasis protein</fullName>
        <shortName evidence="2">PLP homeostasis protein</shortName>
    </recommendedName>
</protein>
<dbReference type="Proteomes" id="UP000242525">
    <property type="component" value="Unassembled WGS sequence"/>
</dbReference>
<reference evidence="6" key="1">
    <citation type="submission" date="2014-03" db="EMBL/GenBank/DDBJ databases">
        <authorList>
            <person name="Casaregola S."/>
        </authorList>
    </citation>
    <scope>NUCLEOTIDE SEQUENCE [LARGE SCALE GENOMIC DNA]</scope>
    <source>
        <strain evidence="6">CLIB 918</strain>
    </source>
</reference>
<dbReference type="InterPro" id="IPR029066">
    <property type="entry name" value="PLP-binding_barrel"/>
</dbReference>
<keyword evidence="7" id="KW-1185">Reference proteome</keyword>
<dbReference type="STRING" id="1173061.A0A0J9XKF1"/>
<gene>
    <name evidence="6" type="ORF">BN980_GECA26s00934g</name>
</gene>
<dbReference type="SUPFAM" id="SSF51419">
    <property type="entry name" value="PLP-binding barrel"/>
    <property type="match status" value="1"/>
</dbReference>
<feature type="domain" description="Alanine racemase N-terminal" evidence="5">
    <location>
        <begin position="28"/>
        <end position="246"/>
    </location>
</feature>
<dbReference type="EMBL" id="CCBN010000026">
    <property type="protein sequence ID" value="CDO57882.1"/>
    <property type="molecule type" value="Genomic_DNA"/>
</dbReference>
<evidence type="ECO:0000313" key="7">
    <source>
        <dbReference type="Proteomes" id="UP000242525"/>
    </source>
</evidence>
<evidence type="ECO:0000256" key="4">
    <source>
        <dbReference type="RuleBase" id="RU004514"/>
    </source>
</evidence>
<dbReference type="CDD" id="cd06822">
    <property type="entry name" value="PLPDE_III_YBL036c_euk"/>
    <property type="match status" value="1"/>
</dbReference>
<evidence type="ECO:0000256" key="2">
    <source>
        <dbReference type="HAMAP-Rule" id="MF_03225"/>
    </source>
</evidence>
<comment type="caution">
    <text evidence="6">The sequence shown here is derived from an EMBL/GenBank/DDBJ whole genome shotgun (WGS) entry which is preliminary data.</text>
</comment>
<dbReference type="FunFam" id="3.20.20.10:FF:000007">
    <property type="entry name" value="Pyridoxal phosphate homeostasis protein"/>
    <property type="match status" value="1"/>
</dbReference>
<proteinExistence type="inferred from homology"/>
<comment type="cofactor">
    <cofactor evidence="3">
        <name>pyridoxal 5'-phosphate</name>
        <dbReference type="ChEBI" id="CHEBI:597326"/>
    </cofactor>
</comment>
<dbReference type="PANTHER" id="PTHR10146:SF14">
    <property type="entry name" value="PYRIDOXAL PHOSPHATE HOMEOSTASIS PROTEIN"/>
    <property type="match status" value="1"/>
</dbReference>
<dbReference type="InterPro" id="IPR011078">
    <property type="entry name" value="PyrdxlP_homeostasis"/>
</dbReference>
<organism evidence="6 7">
    <name type="scientific">Geotrichum candidum</name>
    <name type="common">Oospora lactis</name>
    <name type="synonym">Dipodascus geotrichum</name>
    <dbReference type="NCBI Taxonomy" id="1173061"/>
    <lineage>
        <taxon>Eukaryota</taxon>
        <taxon>Fungi</taxon>
        <taxon>Dikarya</taxon>
        <taxon>Ascomycota</taxon>
        <taxon>Saccharomycotina</taxon>
        <taxon>Dipodascomycetes</taxon>
        <taxon>Dipodascales</taxon>
        <taxon>Dipodascaceae</taxon>
        <taxon>Geotrichum</taxon>
    </lineage>
</organism>
<sequence length="251" mass="27869">MSSDLQTSLKYSESRFAELKQSLNSVRDEIAQEVNQVGRSVDSVNLVAVSKYMPPSDIQALYDLGQRDFGENYVQELTHKAEILPKDIKWHFIGSLQTNKCKVLSGRIPNLYAVETVDSQAKAQKLNDTRGEFDTLNVYLQVNTSGEDQKSGLSDEAEIISIAKFIVDQCPKLNLLGLMTIGSFSASVSEGENQDFKKLIEVEAHVSEQINKKLGLSMGMSADYIEAIRQGSTNVRVGRTIFGSRPLKQDL</sequence>
<dbReference type="PIRSF" id="PIRSF004848">
    <property type="entry name" value="YBL036c_PLPDEIII"/>
    <property type="match status" value="1"/>
</dbReference>
<dbReference type="PROSITE" id="PS01211">
    <property type="entry name" value="UPF0001"/>
    <property type="match status" value="1"/>
</dbReference>
<evidence type="ECO:0000259" key="5">
    <source>
        <dbReference type="Pfam" id="PF01168"/>
    </source>
</evidence>
<dbReference type="NCBIfam" id="TIGR00044">
    <property type="entry name" value="YggS family pyridoxal phosphate-dependent enzyme"/>
    <property type="match status" value="1"/>
</dbReference>
<feature type="modified residue" description="N6-(pyridoxal phosphate)lysine" evidence="2 3">
    <location>
        <position position="51"/>
    </location>
</feature>
<dbReference type="Gene3D" id="3.20.20.10">
    <property type="entry name" value="Alanine racemase"/>
    <property type="match status" value="1"/>
</dbReference>
<accession>A0A0J9XKF1</accession>
<dbReference type="PANTHER" id="PTHR10146">
    <property type="entry name" value="PROLINE SYNTHETASE CO-TRANSCRIBED BACTERIAL HOMOLOG PROTEIN"/>
    <property type="match status" value="1"/>
</dbReference>
<dbReference type="InterPro" id="IPR001608">
    <property type="entry name" value="Ala_racemase_N"/>
</dbReference>